<comment type="caution">
    <text evidence="1">The sequence shown here is derived from an EMBL/GenBank/DDBJ whole genome shotgun (WGS) entry which is preliminary data.</text>
</comment>
<proteinExistence type="predicted"/>
<keyword evidence="2" id="KW-1185">Reference proteome</keyword>
<dbReference type="AlphaFoldDB" id="A0A8J3XMI3"/>
<dbReference type="EMBL" id="BOOQ01000009">
    <property type="protein sequence ID" value="GII45261.1"/>
    <property type="molecule type" value="Genomic_DNA"/>
</dbReference>
<evidence type="ECO:0000313" key="2">
    <source>
        <dbReference type="Proteomes" id="UP000644610"/>
    </source>
</evidence>
<reference evidence="1" key="1">
    <citation type="submission" date="2021-01" db="EMBL/GenBank/DDBJ databases">
        <title>Whole genome shotgun sequence of Planotetraspora silvatica NBRC 100141.</title>
        <authorList>
            <person name="Komaki H."/>
            <person name="Tamura T."/>
        </authorList>
    </citation>
    <scope>NUCLEOTIDE SEQUENCE</scope>
    <source>
        <strain evidence="1">NBRC 100141</strain>
    </source>
</reference>
<dbReference type="Proteomes" id="UP000644610">
    <property type="component" value="Unassembled WGS sequence"/>
</dbReference>
<dbReference type="RefSeq" id="WP_203972870.1">
    <property type="nucleotide sequence ID" value="NZ_BAAAKY010000022.1"/>
</dbReference>
<accession>A0A8J3XMI3</accession>
<sequence length="63" mass="6256">MTGTLLGVLATIGHAGHQHRPVVIPPGALVSDLGGAVPIGMIAGVHPSIRAARLTPTEALSTT</sequence>
<gene>
    <name evidence="1" type="ORF">Psi02_16850</name>
</gene>
<evidence type="ECO:0000313" key="1">
    <source>
        <dbReference type="EMBL" id="GII45261.1"/>
    </source>
</evidence>
<protein>
    <submittedName>
        <fullName evidence="1">Uncharacterized protein</fullName>
    </submittedName>
</protein>
<organism evidence="1 2">
    <name type="scientific">Planotetraspora silvatica</name>
    <dbReference type="NCBI Taxonomy" id="234614"/>
    <lineage>
        <taxon>Bacteria</taxon>
        <taxon>Bacillati</taxon>
        <taxon>Actinomycetota</taxon>
        <taxon>Actinomycetes</taxon>
        <taxon>Streptosporangiales</taxon>
        <taxon>Streptosporangiaceae</taxon>
        <taxon>Planotetraspora</taxon>
    </lineage>
</organism>
<name>A0A8J3XMI3_9ACTN</name>